<dbReference type="PANTHER" id="PTHR44591">
    <property type="entry name" value="STRESS RESPONSE REGULATOR PROTEIN 1"/>
    <property type="match status" value="1"/>
</dbReference>
<evidence type="ECO:0000256" key="3">
    <source>
        <dbReference type="PROSITE-ProRule" id="PRU00169"/>
    </source>
</evidence>
<feature type="modified residue" description="4-aspartylphosphate" evidence="3">
    <location>
        <position position="61"/>
    </location>
</feature>
<gene>
    <name evidence="5" type="primary">glnG_6</name>
    <name evidence="5" type="ORF">Fuma_04332</name>
</gene>
<evidence type="ECO:0000259" key="4">
    <source>
        <dbReference type="PROSITE" id="PS50110"/>
    </source>
</evidence>
<name>A0A1P8WKW5_9PLAN</name>
<dbReference type="PROSITE" id="PS50110">
    <property type="entry name" value="RESPONSE_REGULATORY"/>
    <property type="match status" value="1"/>
</dbReference>
<dbReference type="CDD" id="cd16936">
    <property type="entry name" value="HATPase_RsbW-like"/>
    <property type="match status" value="1"/>
</dbReference>
<dbReference type="GO" id="GO:0000160">
    <property type="term" value="P:phosphorelay signal transduction system"/>
    <property type="evidence" value="ECO:0007669"/>
    <property type="project" value="UniProtKB-KW"/>
</dbReference>
<dbReference type="SUPFAM" id="SSF52172">
    <property type="entry name" value="CheY-like"/>
    <property type="match status" value="1"/>
</dbReference>
<dbReference type="Pfam" id="PF13581">
    <property type="entry name" value="HATPase_c_2"/>
    <property type="match status" value="1"/>
</dbReference>
<evidence type="ECO:0000313" key="6">
    <source>
        <dbReference type="Proteomes" id="UP000187735"/>
    </source>
</evidence>
<dbReference type="CDD" id="cd00156">
    <property type="entry name" value="REC"/>
    <property type="match status" value="1"/>
</dbReference>
<organism evidence="5 6">
    <name type="scientific">Fuerstiella marisgermanici</name>
    <dbReference type="NCBI Taxonomy" id="1891926"/>
    <lineage>
        <taxon>Bacteria</taxon>
        <taxon>Pseudomonadati</taxon>
        <taxon>Planctomycetota</taxon>
        <taxon>Planctomycetia</taxon>
        <taxon>Planctomycetales</taxon>
        <taxon>Planctomycetaceae</taxon>
        <taxon>Fuerstiella</taxon>
    </lineage>
</organism>
<dbReference type="KEGG" id="fmr:Fuma_04332"/>
<dbReference type="STRING" id="1891926.Fuma_04332"/>
<protein>
    <submittedName>
        <fullName evidence="5">Nitrogen regulation protein NR(I)</fullName>
    </submittedName>
</protein>
<dbReference type="RefSeq" id="WP_077025967.1">
    <property type="nucleotide sequence ID" value="NZ_CP017641.1"/>
</dbReference>
<dbReference type="InterPro" id="IPR050595">
    <property type="entry name" value="Bact_response_regulator"/>
</dbReference>
<dbReference type="EMBL" id="CP017641">
    <property type="protein sequence ID" value="APZ94693.1"/>
    <property type="molecule type" value="Genomic_DNA"/>
</dbReference>
<evidence type="ECO:0000256" key="2">
    <source>
        <dbReference type="ARBA" id="ARBA00023012"/>
    </source>
</evidence>
<dbReference type="AlphaFoldDB" id="A0A1P8WKW5"/>
<dbReference type="InterPro" id="IPR036890">
    <property type="entry name" value="HATPase_C_sf"/>
</dbReference>
<evidence type="ECO:0000313" key="5">
    <source>
        <dbReference type="EMBL" id="APZ94693.1"/>
    </source>
</evidence>
<keyword evidence="1 3" id="KW-0597">Phosphoprotein</keyword>
<accession>A0A1P8WKW5</accession>
<dbReference type="Pfam" id="PF00072">
    <property type="entry name" value="Response_reg"/>
    <property type="match status" value="1"/>
</dbReference>
<reference evidence="5 6" key="1">
    <citation type="journal article" date="2016" name="Front. Microbiol.">
        <title>Fuerstia marisgermanicae gen. nov., sp. nov., an Unusual Member of the Phylum Planctomycetes from the German Wadden Sea.</title>
        <authorList>
            <person name="Kohn T."/>
            <person name="Heuer A."/>
            <person name="Jogler M."/>
            <person name="Vollmers J."/>
            <person name="Boedeker C."/>
            <person name="Bunk B."/>
            <person name="Rast P."/>
            <person name="Borchert D."/>
            <person name="Glockner I."/>
            <person name="Freese H.M."/>
            <person name="Klenk H.P."/>
            <person name="Overmann J."/>
            <person name="Kaster A.K."/>
            <person name="Rohde M."/>
            <person name="Wiegand S."/>
            <person name="Jogler C."/>
        </authorList>
    </citation>
    <scope>NUCLEOTIDE SEQUENCE [LARGE SCALE GENOMIC DNA]</scope>
    <source>
        <strain evidence="5 6">NH11</strain>
    </source>
</reference>
<evidence type="ECO:0000256" key="1">
    <source>
        <dbReference type="ARBA" id="ARBA00022553"/>
    </source>
</evidence>
<dbReference type="InterPro" id="IPR011006">
    <property type="entry name" value="CheY-like_superfamily"/>
</dbReference>
<dbReference type="OrthoDB" id="9770645at2"/>
<dbReference type="Gene3D" id="3.40.50.2300">
    <property type="match status" value="1"/>
</dbReference>
<dbReference type="InterPro" id="IPR001789">
    <property type="entry name" value="Sig_transdc_resp-reg_receiver"/>
</dbReference>
<dbReference type="SMART" id="SM00448">
    <property type="entry name" value="REC"/>
    <property type="match status" value="1"/>
</dbReference>
<keyword evidence="6" id="KW-1185">Reference proteome</keyword>
<dbReference type="InterPro" id="IPR003594">
    <property type="entry name" value="HATPase_dom"/>
</dbReference>
<dbReference type="PANTHER" id="PTHR44591:SF14">
    <property type="entry name" value="PROTEIN PILG"/>
    <property type="match status" value="1"/>
</dbReference>
<dbReference type="Proteomes" id="UP000187735">
    <property type="component" value="Chromosome"/>
</dbReference>
<keyword evidence="2" id="KW-0902">Two-component regulatory system</keyword>
<dbReference type="Gene3D" id="3.30.565.10">
    <property type="entry name" value="Histidine kinase-like ATPase, C-terminal domain"/>
    <property type="match status" value="1"/>
</dbReference>
<sequence>MKDAATTRTTVLLVDDSTTDRTRSAGLIRNGQPQWNVITVESAREALTQLAETPVDIVVSDLVMPDIDGRQLLRIMHHDHPLVPVVLMTAKGNDQIAAECVGLGAANYVPKRMLATDLVNVLSDVLQSEEEMLTMRKVLQHVVQNRCEFQIESNLKQIWSLIRFVRERLFAVGTFSAHRIQSITSAVGESLLNAHFHGNLQVNERPLQLPRSEYVALAEQRKQAAEFSSRHIRLTMTLQLDRIRFHVADDGPGFDQSCLEELTGPPSDELHNGNGIRQMRTAMRDVSYNECGNEVILTDAADNTALAAC</sequence>
<feature type="domain" description="Response regulatory" evidence="4">
    <location>
        <begin position="10"/>
        <end position="126"/>
    </location>
</feature>
<proteinExistence type="predicted"/>